<evidence type="ECO:0000313" key="2">
    <source>
        <dbReference type="EMBL" id="MCK9797910.1"/>
    </source>
</evidence>
<keyword evidence="1" id="KW-0472">Membrane</keyword>
<dbReference type="Proteomes" id="UP001155163">
    <property type="component" value="Unassembled WGS sequence"/>
</dbReference>
<dbReference type="AlphaFoldDB" id="A0A9X1YTS6"/>
<feature type="transmembrane region" description="Helical" evidence="1">
    <location>
        <begin position="6"/>
        <end position="25"/>
    </location>
</feature>
<evidence type="ECO:0000313" key="4">
    <source>
        <dbReference type="Proteomes" id="UP001155059"/>
    </source>
</evidence>
<keyword evidence="1" id="KW-0812">Transmembrane</keyword>
<organism evidence="2 4">
    <name type="scientific">Pseudomonas morbosilactucae</name>
    <dbReference type="NCBI Taxonomy" id="2938197"/>
    <lineage>
        <taxon>Bacteria</taxon>
        <taxon>Pseudomonadati</taxon>
        <taxon>Pseudomonadota</taxon>
        <taxon>Gammaproteobacteria</taxon>
        <taxon>Pseudomonadales</taxon>
        <taxon>Pseudomonadaceae</taxon>
        <taxon>Pseudomonas</taxon>
    </lineage>
</organism>
<proteinExistence type="predicted"/>
<reference evidence="4 5" key="1">
    <citation type="journal article" date="2022" name="Int. J. Syst. Evol. Microbiol.">
        <title>Pseudomonas aegrilactucae sp. nov. and Pseudomonas morbosilactucae sp. nov., pathogens causing bacterial rot of lettuce in Japan.</title>
        <authorList>
            <person name="Sawada H."/>
            <person name="Fujikawa T."/>
            <person name="Satou M."/>
        </authorList>
    </citation>
    <scope>NUCLEOTIDE SEQUENCE [LARGE SCALE GENOMIC DNA]</scope>
    <source>
        <strain evidence="2 4">MAFF 302030</strain>
        <strain evidence="3 5">MAFF 302046</strain>
    </source>
</reference>
<dbReference type="EMBL" id="JALQCW010000018">
    <property type="protein sequence ID" value="MCK9797910.1"/>
    <property type="molecule type" value="Genomic_DNA"/>
</dbReference>
<gene>
    <name evidence="2" type="ORF">M1B34_09265</name>
    <name evidence="3" type="ORF">M1B35_07725</name>
</gene>
<protein>
    <submittedName>
        <fullName evidence="2">Uncharacterized protein</fullName>
    </submittedName>
</protein>
<keyword evidence="1" id="KW-1133">Transmembrane helix</keyword>
<dbReference type="RefSeq" id="WP_185039065.1">
    <property type="nucleotide sequence ID" value="NZ_JALQCW010000018.1"/>
</dbReference>
<feature type="transmembrane region" description="Helical" evidence="1">
    <location>
        <begin position="32"/>
        <end position="53"/>
    </location>
</feature>
<evidence type="ECO:0000313" key="3">
    <source>
        <dbReference type="EMBL" id="MCK9814032.1"/>
    </source>
</evidence>
<accession>A0A9X1YTS6</accession>
<sequence>MIPMSAFHAMLLPILAGMILLAIGFNFRDKNIGVFGMWIGMLLILCTVIYKILAKLAE</sequence>
<evidence type="ECO:0000256" key="1">
    <source>
        <dbReference type="SAM" id="Phobius"/>
    </source>
</evidence>
<name>A0A9X1YTS6_9PSED</name>
<keyword evidence="5" id="KW-1185">Reference proteome</keyword>
<dbReference type="Proteomes" id="UP001155059">
    <property type="component" value="Unassembled WGS sequence"/>
</dbReference>
<evidence type="ECO:0000313" key="5">
    <source>
        <dbReference type="Proteomes" id="UP001155163"/>
    </source>
</evidence>
<dbReference type="EMBL" id="JALQCX010000011">
    <property type="protein sequence ID" value="MCK9814032.1"/>
    <property type="molecule type" value="Genomic_DNA"/>
</dbReference>
<comment type="caution">
    <text evidence="2">The sequence shown here is derived from an EMBL/GenBank/DDBJ whole genome shotgun (WGS) entry which is preliminary data.</text>
</comment>
<reference evidence="4 5" key="2">
    <citation type="journal article" date="2023" name="Plant Pathol.">
        <title>Dismantling and reorganizing Pseudomonas marginalis sensu#lato.</title>
        <authorList>
            <person name="Sawada H."/>
            <person name="Fujikawa T."/>
            <person name="Satou M."/>
        </authorList>
    </citation>
    <scope>NUCLEOTIDE SEQUENCE [LARGE SCALE GENOMIC DNA]</scope>
    <source>
        <strain evidence="2 4">MAFF 302030</strain>
        <strain evidence="3 5">MAFF 302046</strain>
    </source>
</reference>